<evidence type="ECO:0000256" key="1">
    <source>
        <dbReference type="ARBA" id="ARBA00022679"/>
    </source>
</evidence>
<sequence length="216" mass="24258">MENRIASLLYDLGISDPDSIVPFHPRVRDREDVAVLKCQKSGVIFLSRSDHMDISYYEGNDNFSFWGALERKATIAAKSEDTQRRFQQFGSVVANKKWMDVGAGAGAVLDAFSPLASETIAVEPQEEGRQSIAESGYDVYGSVEEVPHDDIEVVTLFHVFEHLIDPIGTATTLRNKMSAGGKIVIEVPHAEDFLISFLDLEEFKSFTFWSEHYFLE</sequence>
<dbReference type="EMBL" id="JABRWO010000013">
    <property type="protein sequence ID" value="MBA2117227.1"/>
    <property type="molecule type" value="Genomic_DNA"/>
</dbReference>
<dbReference type="PANTHER" id="PTHR43861">
    <property type="entry name" value="TRANS-ACONITATE 2-METHYLTRANSFERASE-RELATED"/>
    <property type="match status" value="1"/>
</dbReference>
<comment type="caution">
    <text evidence="2">The sequence shown here is derived from an EMBL/GenBank/DDBJ whole genome shotgun (WGS) entry which is preliminary data.</text>
</comment>
<protein>
    <recommendedName>
        <fullName evidence="4">Methyltransferase</fullName>
    </recommendedName>
</protein>
<organism evidence="2 3">
    <name type="scientific">Bremerella alba</name>
    <dbReference type="NCBI Taxonomy" id="980252"/>
    <lineage>
        <taxon>Bacteria</taxon>
        <taxon>Pseudomonadati</taxon>
        <taxon>Planctomycetota</taxon>
        <taxon>Planctomycetia</taxon>
        <taxon>Pirellulales</taxon>
        <taxon>Pirellulaceae</taxon>
        <taxon>Bremerella</taxon>
    </lineage>
</organism>
<gene>
    <name evidence="2" type="ORF">HOV93_44230</name>
</gene>
<reference evidence="2 3" key="1">
    <citation type="submission" date="2020-05" db="EMBL/GenBank/DDBJ databases">
        <title>Bremerella alba sp. nov., a novel planctomycete isolated from the surface of the macroalga Fucus spiralis.</title>
        <authorList>
            <person name="Godinho O."/>
            <person name="Botelho R."/>
            <person name="Albuquerque L."/>
            <person name="Wiegand S."/>
            <person name="Da Costa M.S."/>
            <person name="Lobo-Da-Cunha A."/>
            <person name="Jogler C."/>
            <person name="Lage O.M."/>
        </authorList>
    </citation>
    <scope>NUCLEOTIDE SEQUENCE [LARGE SCALE GENOMIC DNA]</scope>
    <source>
        <strain evidence="2 3">FF15</strain>
    </source>
</reference>
<dbReference type="Pfam" id="PF13489">
    <property type="entry name" value="Methyltransf_23"/>
    <property type="match status" value="1"/>
</dbReference>
<dbReference type="PANTHER" id="PTHR43861:SF3">
    <property type="entry name" value="PUTATIVE (AFU_ORTHOLOGUE AFUA_2G14390)-RELATED"/>
    <property type="match status" value="1"/>
</dbReference>
<evidence type="ECO:0008006" key="4">
    <source>
        <dbReference type="Google" id="ProtNLM"/>
    </source>
</evidence>
<accession>A0A7V9A993</accession>
<proteinExistence type="predicted"/>
<dbReference type="Gene3D" id="3.40.50.150">
    <property type="entry name" value="Vaccinia Virus protein VP39"/>
    <property type="match status" value="1"/>
</dbReference>
<name>A0A7V9A993_9BACT</name>
<dbReference type="Proteomes" id="UP000551616">
    <property type="component" value="Unassembled WGS sequence"/>
</dbReference>
<keyword evidence="1" id="KW-0808">Transferase</keyword>
<evidence type="ECO:0000313" key="3">
    <source>
        <dbReference type="Proteomes" id="UP000551616"/>
    </source>
</evidence>
<dbReference type="InterPro" id="IPR029063">
    <property type="entry name" value="SAM-dependent_MTases_sf"/>
</dbReference>
<dbReference type="SUPFAM" id="SSF53335">
    <property type="entry name" value="S-adenosyl-L-methionine-dependent methyltransferases"/>
    <property type="match status" value="1"/>
</dbReference>
<evidence type="ECO:0000313" key="2">
    <source>
        <dbReference type="EMBL" id="MBA2117227.1"/>
    </source>
</evidence>
<dbReference type="AlphaFoldDB" id="A0A7V9A993"/>
<keyword evidence="3" id="KW-1185">Reference proteome</keyword>
<dbReference type="GO" id="GO:0016740">
    <property type="term" value="F:transferase activity"/>
    <property type="evidence" value="ECO:0007669"/>
    <property type="project" value="UniProtKB-KW"/>
</dbReference>